<organism evidence="2 3">
    <name type="scientific">Clostridium tyrobutyricum DIVETGP</name>
    <dbReference type="NCBI Taxonomy" id="1408889"/>
    <lineage>
        <taxon>Bacteria</taxon>
        <taxon>Bacillati</taxon>
        <taxon>Bacillota</taxon>
        <taxon>Clostridia</taxon>
        <taxon>Eubacteriales</taxon>
        <taxon>Clostridiaceae</taxon>
        <taxon>Clostridium</taxon>
    </lineage>
</organism>
<accession>W6N5R4</accession>
<comment type="caution">
    <text evidence="2">The sequence shown here is derived from an EMBL/GenBank/DDBJ whole genome shotgun (WGS) entry which is preliminary data.</text>
</comment>
<dbReference type="RefSeq" id="WP_017895295.1">
    <property type="nucleotide sequence ID" value="NZ_CBXI010000036.1"/>
</dbReference>
<name>W6N5R4_CLOTY</name>
<evidence type="ECO:0000259" key="1">
    <source>
        <dbReference type="Pfam" id="PF14261"/>
    </source>
</evidence>
<dbReference type="OrthoDB" id="1730086at2"/>
<reference evidence="2 3" key="1">
    <citation type="journal article" date="2015" name="Genome Announc.">
        <title>Draft Genome Sequence of Clostridium tyrobutyricum Strain DIVETGP, Isolated from Cow's Milk for Grana Padano Production.</title>
        <authorList>
            <person name="Soggiu A."/>
            <person name="Piras C."/>
            <person name="Gaiarsa S."/>
            <person name="Sassera D."/>
            <person name="Roncada P."/>
            <person name="Bendixen E."/>
            <person name="Brasca M."/>
            <person name="Bonizzi L."/>
        </authorList>
    </citation>
    <scope>NUCLEOTIDE SEQUENCE [LARGE SCALE GENOMIC DNA]</scope>
    <source>
        <strain evidence="2 3">DIVETGP</strain>
    </source>
</reference>
<dbReference type="PANTHER" id="PTHR35586:SF1">
    <property type="entry name" value="SLL1691 PROTEIN"/>
    <property type="match status" value="1"/>
</dbReference>
<gene>
    <name evidence="2" type="ORF">CTDIVETGP_2013</name>
</gene>
<feature type="domain" description="DUF4351" evidence="1">
    <location>
        <begin position="242"/>
        <end position="300"/>
    </location>
</feature>
<dbReference type="AlphaFoldDB" id="W6N5R4"/>
<dbReference type="InterPro" id="IPR025587">
    <property type="entry name" value="DUF4351"/>
</dbReference>
<evidence type="ECO:0000313" key="2">
    <source>
        <dbReference type="EMBL" id="CDL91943.1"/>
    </source>
</evidence>
<proteinExistence type="predicted"/>
<evidence type="ECO:0000313" key="3">
    <source>
        <dbReference type="Proteomes" id="UP000019482"/>
    </source>
</evidence>
<dbReference type="Pfam" id="PF14261">
    <property type="entry name" value="DUF4351"/>
    <property type="match status" value="1"/>
</dbReference>
<dbReference type="GeneID" id="29418716"/>
<protein>
    <recommendedName>
        <fullName evidence="1">DUF4351 domain-containing protein</fullName>
    </recommendedName>
</protein>
<keyword evidence="3" id="KW-1185">Reference proteome</keyword>
<dbReference type="Proteomes" id="UP000019482">
    <property type="component" value="Unassembled WGS sequence"/>
</dbReference>
<sequence>MAEKIKNIEDAIMKSILDVFKEDALQFFGIKSKIITAARTELKNLQIDTSFMDYTFLLDDNSFLHLEFQTTNRKSDLARFLAYDAVLYYKENMPINTIVVYSSNIKKAKTNINIGSIKYSVNAFYMSNLDGDAKYEYLKQKIQSNDILNSNDLLSLVFLPIMSSTKDKNERILESIRLAKQIKNNRNQMNSLALLYAFAEKFVDGNNMDRIKEVFGMTELGRLLREEGKKEGKEEGIKEGKKEGRRQELIRTSTRLLTKKFGILPDNIKGKIENSDTTVLEIIVDEILDFKKLEDTYKYLK</sequence>
<dbReference type="EMBL" id="CBXI010000036">
    <property type="protein sequence ID" value="CDL91943.1"/>
    <property type="molecule type" value="Genomic_DNA"/>
</dbReference>
<dbReference type="PANTHER" id="PTHR35586">
    <property type="entry name" value="SLL1691 PROTEIN"/>
    <property type="match status" value="1"/>
</dbReference>